<dbReference type="RefSeq" id="WP_190567265.1">
    <property type="nucleotide sequence ID" value="NZ_JACJQL010000011.1"/>
</dbReference>
<gene>
    <name evidence="1" type="ORF">H6G14_09790</name>
</gene>
<accession>A0ABR8BCM5</accession>
<evidence type="ECO:0000313" key="2">
    <source>
        <dbReference type="Proteomes" id="UP000621307"/>
    </source>
</evidence>
<dbReference type="PANTHER" id="PTHR34129">
    <property type="entry name" value="BLR1139 PROTEIN"/>
    <property type="match status" value="1"/>
</dbReference>
<evidence type="ECO:0000313" key="1">
    <source>
        <dbReference type="EMBL" id="MBD2251598.1"/>
    </source>
</evidence>
<protein>
    <submittedName>
        <fullName evidence="1">DUF952 domain-containing protein</fullName>
    </submittedName>
</protein>
<keyword evidence="2" id="KW-1185">Reference proteome</keyword>
<dbReference type="PANTHER" id="PTHR34129:SF1">
    <property type="entry name" value="DUF952 DOMAIN-CONTAINING PROTEIN"/>
    <property type="match status" value="1"/>
</dbReference>
<sequence length="115" mass="13173">MKTILHITKRQQWEQAKNVGSYRADSLDTEGFIHSSQATQILKVANRFFHHQTELVLLFINADQVKPEIRYETADGELFPHIYGELNLDAVYQVIDFELGENGLFELPPEVVSLG</sequence>
<dbReference type="EMBL" id="JACJQL010000011">
    <property type="protein sequence ID" value="MBD2251598.1"/>
    <property type="molecule type" value="Genomic_DNA"/>
</dbReference>
<comment type="caution">
    <text evidence="1">The sequence shown here is derived from an EMBL/GenBank/DDBJ whole genome shotgun (WGS) entry which is preliminary data.</text>
</comment>
<dbReference type="SUPFAM" id="SSF56399">
    <property type="entry name" value="ADP-ribosylation"/>
    <property type="match status" value="1"/>
</dbReference>
<reference evidence="1 2" key="1">
    <citation type="journal article" date="2020" name="ISME J.">
        <title>Comparative genomics reveals insights into cyanobacterial evolution and habitat adaptation.</title>
        <authorList>
            <person name="Chen M.Y."/>
            <person name="Teng W.K."/>
            <person name="Zhao L."/>
            <person name="Hu C.X."/>
            <person name="Zhou Y.K."/>
            <person name="Han B.P."/>
            <person name="Song L.R."/>
            <person name="Shu W.S."/>
        </authorList>
    </citation>
    <scope>NUCLEOTIDE SEQUENCE [LARGE SCALE GENOMIC DNA]</scope>
    <source>
        <strain evidence="1 2">FACHB-3921</strain>
    </source>
</reference>
<dbReference type="InterPro" id="IPR009297">
    <property type="entry name" value="DUF952"/>
</dbReference>
<proteinExistence type="predicted"/>
<dbReference type="Proteomes" id="UP000621307">
    <property type="component" value="Unassembled WGS sequence"/>
</dbReference>
<organism evidence="1 2">
    <name type="scientific">Nostoc parmelioides FACHB-3921</name>
    <dbReference type="NCBI Taxonomy" id="2692909"/>
    <lineage>
        <taxon>Bacteria</taxon>
        <taxon>Bacillati</taxon>
        <taxon>Cyanobacteriota</taxon>
        <taxon>Cyanophyceae</taxon>
        <taxon>Nostocales</taxon>
        <taxon>Nostocaceae</taxon>
        <taxon>Nostoc</taxon>
    </lineage>
</organism>
<dbReference type="Pfam" id="PF06108">
    <property type="entry name" value="DUF952"/>
    <property type="match status" value="1"/>
</dbReference>
<name>A0ABR8BCM5_9NOSO</name>
<dbReference type="Gene3D" id="3.20.170.20">
    <property type="entry name" value="Protein of unknown function DUF952"/>
    <property type="match status" value="1"/>
</dbReference>